<dbReference type="SUPFAM" id="SSF53098">
    <property type="entry name" value="Ribonuclease H-like"/>
    <property type="match status" value="1"/>
</dbReference>
<dbReference type="Proteomes" id="UP000093000">
    <property type="component" value="Unassembled WGS sequence"/>
</dbReference>
<accession>A0A1C7MVC3</accession>
<evidence type="ECO:0000313" key="2">
    <source>
        <dbReference type="EMBL" id="OBZ80389.1"/>
    </source>
</evidence>
<dbReference type="PANTHER" id="PTHR37984">
    <property type="entry name" value="PROTEIN CBG26694"/>
    <property type="match status" value="1"/>
</dbReference>
<dbReference type="AlphaFoldDB" id="A0A1C7MVC3"/>
<dbReference type="OrthoDB" id="5592268at2759"/>
<proteinExistence type="predicted"/>
<dbReference type="InterPro" id="IPR001584">
    <property type="entry name" value="Integrase_cat-core"/>
</dbReference>
<organism evidence="2 3">
    <name type="scientific">Choanephora cucurbitarum</name>
    <dbReference type="NCBI Taxonomy" id="101091"/>
    <lineage>
        <taxon>Eukaryota</taxon>
        <taxon>Fungi</taxon>
        <taxon>Fungi incertae sedis</taxon>
        <taxon>Mucoromycota</taxon>
        <taxon>Mucoromycotina</taxon>
        <taxon>Mucoromycetes</taxon>
        <taxon>Mucorales</taxon>
        <taxon>Mucorineae</taxon>
        <taxon>Choanephoraceae</taxon>
        <taxon>Choanephoroideae</taxon>
        <taxon>Choanephora</taxon>
    </lineage>
</organism>
<name>A0A1C7MVC3_9FUNG</name>
<dbReference type="PANTHER" id="PTHR37984:SF15">
    <property type="entry name" value="INTEGRASE CATALYTIC DOMAIN-CONTAINING PROTEIN"/>
    <property type="match status" value="1"/>
</dbReference>
<dbReference type="Gene3D" id="1.10.340.70">
    <property type="match status" value="1"/>
</dbReference>
<dbReference type="EMBL" id="LUGH01002196">
    <property type="protein sequence ID" value="OBZ80389.1"/>
    <property type="molecule type" value="Genomic_DNA"/>
</dbReference>
<reference evidence="2 3" key="1">
    <citation type="submission" date="2016-03" db="EMBL/GenBank/DDBJ databases">
        <title>Choanephora cucurbitarum.</title>
        <authorList>
            <person name="Min B."/>
            <person name="Park H."/>
            <person name="Park J.-H."/>
            <person name="Shin H.-D."/>
            <person name="Choi I.-G."/>
        </authorList>
    </citation>
    <scope>NUCLEOTIDE SEQUENCE [LARGE SCALE GENOMIC DNA]</scope>
    <source>
        <strain evidence="2 3">KUS-F28377</strain>
    </source>
</reference>
<dbReference type="GO" id="GO:0005634">
    <property type="term" value="C:nucleus"/>
    <property type="evidence" value="ECO:0007669"/>
    <property type="project" value="UniProtKB-ARBA"/>
</dbReference>
<protein>
    <recommendedName>
        <fullName evidence="1">Integrase catalytic domain-containing protein</fullName>
    </recommendedName>
</protein>
<dbReference type="InterPro" id="IPR012337">
    <property type="entry name" value="RNaseH-like_sf"/>
</dbReference>
<comment type="caution">
    <text evidence="2">The sequence shown here is derived from an EMBL/GenBank/DDBJ whole genome shotgun (WGS) entry which is preliminary data.</text>
</comment>
<dbReference type="InterPro" id="IPR050951">
    <property type="entry name" value="Retrovirus_Pol_polyprotein"/>
</dbReference>
<feature type="domain" description="Integrase catalytic" evidence="1">
    <location>
        <begin position="184"/>
        <end position="280"/>
    </location>
</feature>
<dbReference type="Pfam" id="PF17921">
    <property type="entry name" value="Integrase_H2C2"/>
    <property type="match status" value="1"/>
</dbReference>
<evidence type="ECO:0000259" key="1">
    <source>
        <dbReference type="PROSITE" id="PS50994"/>
    </source>
</evidence>
<dbReference type="GO" id="GO:0015074">
    <property type="term" value="P:DNA integration"/>
    <property type="evidence" value="ECO:0007669"/>
    <property type="project" value="InterPro"/>
</dbReference>
<keyword evidence="3" id="KW-1185">Reference proteome</keyword>
<sequence length="415" mass="48459">HRIDYPTYIALFNYITRKTYPLDSTESIKASLRKKAHKFIAYRGRLYEKTITEDDQDCLGRELLHEGTIEPAISRIHSEGHFGVTNTWKKVQLRYTGKKIYEKVVDCVKNCPTCQARQRIPHLKVTPGFIIPTPSRPFYLVGTDCIGPLEPTPSGNKYIMVASCYLTRWPIALAVPDITAETTERFLMDQIISFNYMAEYLQVALRKIECTHRKTTSRRPNSNGHVERLNQTLIQTMAKLRRDDENKPWDEYLTAALMCIRTMTNEATGYSPSMLLYGEMHDEIARRTNSIEEWVQELRQEARNRSEKKKKARKAIYDKSVVPRPPFKINDKVLMKDHYPKDKFADHYIGPLTVIKHNAPTNTYHLIGPNYRRIEHAVHGDILLPFHESKRMIPDVIVTRAMNQFQSWLDRQRYD</sequence>
<gene>
    <name evidence="2" type="ORF">A0J61_11562</name>
</gene>
<dbReference type="InterPro" id="IPR041588">
    <property type="entry name" value="Integrase_H2C2"/>
</dbReference>
<dbReference type="Gene3D" id="3.30.420.10">
    <property type="entry name" value="Ribonuclease H-like superfamily/Ribonuclease H"/>
    <property type="match status" value="1"/>
</dbReference>
<feature type="non-terminal residue" evidence="2">
    <location>
        <position position="415"/>
    </location>
</feature>
<dbReference type="PROSITE" id="PS50994">
    <property type="entry name" value="INTEGRASE"/>
    <property type="match status" value="1"/>
</dbReference>
<dbReference type="InParanoid" id="A0A1C7MVC3"/>
<evidence type="ECO:0000313" key="3">
    <source>
        <dbReference type="Proteomes" id="UP000093000"/>
    </source>
</evidence>
<dbReference type="GO" id="GO:0003676">
    <property type="term" value="F:nucleic acid binding"/>
    <property type="evidence" value="ECO:0007669"/>
    <property type="project" value="InterPro"/>
</dbReference>
<dbReference type="InterPro" id="IPR036397">
    <property type="entry name" value="RNaseH_sf"/>
</dbReference>
<feature type="non-terminal residue" evidence="2">
    <location>
        <position position="1"/>
    </location>
</feature>
<dbReference type="STRING" id="101091.A0A1C7MVC3"/>